<protein>
    <recommendedName>
        <fullName evidence="3">L-tryptophan decarboxylase PsiD-like domain-containing protein</fullName>
    </recommendedName>
</protein>
<organism evidence="4 5">
    <name type="scientific">Clytia hemisphaerica</name>
    <dbReference type="NCBI Taxonomy" id="252671"/>
    <lineage>
        <taxon>Eukaryota</taxon>
        <taxon>Metazoa</taxon>
        <taxon>Cnidaria</taxon>
        <taxon>Hydrozoa</taxon>
        <taxon>Hydroidolina</taxon>
        <taxon>Leptothecata</taxon>
        <taxon>Obeliida</taxon>
        <taxon>Clytiidae</taxon>
        <taxon>Clytia</taxon>
    </lineage>
</organism>
<keyword evidence="5" id="KW-1185">Reference proteome</keyword>
<accession>A0A7M5U4N6</accession>
<proteinExistence type="predicted"/>
<evidence type="ECO:0000256" key="1">
    <source>
        <dbReference type="ARBA" id="ARBA00022793"/>
    </source>
</evidence>
<name>A0A7M5U4N6_9CNID</name>
<dbReference type="GO" id="GO:0005739">
    <property type="term" value="C:mitochondrion"/>
    <property type="evidence" value="ECO:0007669"/>
    <property type="project" value="TreeGrafter"/>
</dbReference>
<dbReference type="Proteomes" id="UP000594262">
    <property type="component" value="Unplaced"/>
</dbReference>
<evidence type="ECO:0000313" key="5">
    <source>
        <dbReference type="Proteomes" id="UP000594262"/>
    </source>
</evidence>
<dbReference type="InterPro" id="IPR003817">
    <property type="entry name" value="PS_Dcarbxylase"/>
</dbReference>
<evidence type="ECO:0000259" key="3">
    <source>
        <dbReference type="Pfam" id="PF12588"/>
    </source>
</evidence>
<dbReference type="EnsemblMetazoa" id="CLYHEMT006210.1">
    <property type="protein sequence ID" value="CLYHEMP006210.1"/>
    <property type="gene ID" value="CLYHEMG006210"/>
</dbReference>
<dbReference type="OrthoDB" id="5961150at2759"/>
<reference evidence="4" key="1">
    <citation type="submission" date="2021-01" db="UniProtKB">
        <authorList>
            <consortium name="EnsemblMetazoa"/>
        </authorList>
    </citation>
    <scope>IDENTIFICATION</scope>
</reference>
<dbReference type="Pfam" id="PF12588">
    <property type="entry name" value="PSDC"/>
    <property type="match status" value="1"/>
</dbReference>
<dbReference type="PANTHER" id="PTHR10067">
    <property type="entry name" value="PHOSPHATIDYLSERINE DECARBOXYLASE"/>
    <property type="match status" value="1"/>
</dbReference>
<dbReference type="GO" id="GO:0004609">
    <property type="term" value="F:phosphatidylserine decarboxylase activity"/>
    <property type="evidence" value="ECO:0007669"/>
    <property type="project" value="InterPro"/>
</dbReference>
<evidence type="ECO:0000256" key="2">
    <source>
        <dbReference type="ARBA" id="ARBA00023239"/>
    </source>
</evidence>
<keyword evidence="2" id="KW-0456">Lyase</keyword>
<dbReference type="AlphaFoldDB" id="A0A7M5U4N6"/>
<dbReference type="Pfam" id="PF02666">
    <property type="entry name" value="PS_Dcarbxylase"/>
    <property type="match status" value="1"/>
</dbReference>
<sequence>MAGERPKRQNLFIGKWIPQDRVAIMKWAKRRLEEYKVTHAEQYAKLVALFPETHSVDEEIQIFARNVSKIAPATLLLPVVNDLAEAMGKEPDVAMVMCTMFNSDAEMNARDFLFWLNITIRQAPRFIEDENIQIPVPVGALLTCAMGTPGGFAGFIKNRINELFKAILDDYGVYLTSYASTDVLTTDPDVVGGWFTPAALNEMPNFDETFVCNPDAAHYGYRSFDEFFTRYLIEGPDGRRPIASPDDDMIIANACENAPYQVAYSVQRHDAFWIKSQPYSLQYILKGAEEYIERFVGGTVYQGFLSPHTYHRFHAPVSGELKVAKVVPGTYFSQPYYTDSQANYIASQPYLAHMATRGVIIIDTKNPSIGHVAFIPIGMVDVSTVDLSPITQRNTKQVVKGEGIGCFHFGGSSHLLIFERGVELAFDLQGIVPDPNGNDFLDVRSKLATVVPKE</sequence>
<keyword evidence="1" id="KW-0210">Decarboxylase</keyword>
<feature type="domain" description="L-tryptophan decarboxylase PsiD-like" evidence="3">
    <location>
        <begin position="78"/>
        <end position="203"/>
    </location>
</feature>
<evidence type="ECO:0000313" key="4">
    <source>
        <dbReference type="EnsemblMetazoa" id="CLYHEMP006210.1"/>
    </source>
</evidence>
<dbReference type="PANTHER" id="PTHR10067:SF9">
    <property type="entry name" value="PHOSPHATIDYLSERINE DECARBOXYLASE FAMILY PROTEIN (AFU_ORTHOLOGUE AFUA_7G01730)"/>
    <property type="match status" value="1"/>
</dbReference>
<dbReference type="InterPro" id="IPR022237">
    <property type="entry name" value="PsiD-like"/>
</dbReference>
<dbReference type="GO" id="GO:0006646">
    <property type="term" value="P:phosphatidylethanolamine biosynthetic process"/>
    <property type="evidence" value="ECO:0007669"/>
    <property type="project" value="TreeGrafter"/>
</dbReference>